<keyword evidence="5 8" id="KW-0812">Transmembrane</keyword>
<dbReference type="AlphaFoldDB" id="A0A176WJY3"/>
<comment type="subcellular location">
    <subcellularLocation>
        <location evidence="1">Membrane</location>
        <topology evidence="1">Single-pass membrane protein</topology>
    </subcellularLocation>
</comment>
<dbReference type="GO" id="GO:0005737">
    <property type="term" value="C:cytoplasm"/>
    <property type="evidence" value="ECO:0007669"/>
    <property type="project" value="TreeGrafter"/>
</dbReference>
<evidence type="ECO:0000256" key="7">
    <source>
        <dbReference type="ARBA" id="ARBA00023136"/>
    </source>
</evidence>
<feature type="region of interest" description="Disordered" evidence="9">
    <location>
        <begin position="70"/>
        <end position="92"/>
    </location>
</feature>
<keyword evidence="3 8" id="KW-0328">Glycosyltransferase</keyword>
<evidence type="ECO:0000256" key="6">
    <source>
        <dbReference type="ARBA" id="ARBA00022989"/>
    </source>
</evidence>
<dbReference type="InterPro" id="IPR008166">
    <property type="entry name" value="Glyco_transf_92"/>
</dbReference>
<keyword evidence="11" id="KW-1185">Reference proteome</keyword>
<protein>
    <recommendedName>
        <fullName evidence="8">Glycosyltransferase family 92 protein</fullName>
        <ecNumber evidence="8">2.4.1.-</ecNumber>
    </recommendedName>
</protein>
<comment type="caution">
    <text evidence="10">The sequence shown here is derived from an EMBL/GenBank/DDBJ whole genome shotgun (WGS) entry which is preliminary data.</text>
</comment>
<keyword evidence="4 8" id="KW-0808">Transferase</keyword>
<evidence type="ECO:0000256" key="2">
    <source>
        <dbReference type="ARBA" id="ARBA00007647"/>
    </source>
</evidence>
<dbReference type="GO" id="GO:0016020">
    <property type="term" value="C:membrane"/>
    <property type="evidence" value="ECO:0007669"/>
    <property type="project" value="UniProtKB-SubCell"/>
</dbReference>
<comment type="similarity">
    <text evidence="2 8">Belongs to the glycosyltransferase 92 family.</text>
</comment>
<evidence type="ECO:0000256" key="1">
    <source>
        <dbReference type="ARBA" id="ARBA00004167"/>
    </source>
</evidence>
<sequence>MGRNGRMSMPSAHQWEFWRLVFVIFSASFIVQILVLLSVVRFTDFSLCNDPLNSPVAEIRYQIEGTFEPSTRDQGSLFPPSSSLHQQPPTYSKACSHLDTNFSRDSSPYWTCADEEVTRELSQPDDKSTSALGEHSLQPLSIALHPFVKFSTYRLSMNTILVVGLSSAVYRAFDKPVHDCTWHQEGKDLVTTDAKMIYVKWDEGRMPYVPAIVNCTFPTAVGADASGGTLQLSISAKPNRLSLTGTVAANVYEERKGEVEVFNRMVRKLEQGGAAALPYKYAYCGPPMFGRIRPDWILGWLTYHYRLYEGMEGKVRFFFYNVGALADEGTLTVLEPFIKAGVVEIVNVLEIKDYTAHYRGQVLFVNDCLHRTRFIAQWTLFHDFDEFIYVPQPNSLQSLLKQHEDKAWLTFASLPASWKFCTELSRTVETRWPVERMVCVEEQPECRYKQEKPDPWLCTGPLGRRKYVVNPRKVFAAGIHYVTKDSGSGGVDLNGTLARLHHYHGALATFNYLCNGVANFSARADNTSEFSRYIFNDDVATETSKARDVLRRLLVDLLFLLSFHL</sequence>
<reference evidence="10" key="1">
    <citation type="submission" date="2016-03" db="EMBL/GenBank/DDBJ databases">
        <title>Mechanisms controlling the formation of the plant cell surface in tip-growing cells are functionally conserved among land plants.</title>
        <authorList>
            <person name="Honkanen S."/>
            <person name="Jones V.A."/>
            <person name="Morieri G."/>
            <person name="Champion C."/>
            <person name="Hetherington A.J."/>
            <person name="Kelly S."/>
            <person name="Saint-Marcoux D."/>
            <person name="Proust H."/>
            <person name="Prescott H."/>
            <person name="Dolan L."/>
        </authorList>
    </citation>
    <scope>NUCLEOTIDE SEQUENCE [LARGE SCALE GENOMIC DNA]</scope>
    <source>
        <tissue evidence="10">Whole gametophyte</tissue>
    </source>
</reference>
<keyword evidence="7 8" id="KW-0472">Membrane</keyword>
<dbReference type="EC" id="2.4.1.-" evidence="8"/>
<organism evidence="10 11">
    <name type="scientific">Marchantia polymorpha subsp. ruderalis</name>
    <dbReference type="NCBI Taxonomy" id="1480154"/>
    <lineage>
        <taxon>Eukaryota</taxon>
        <taxon>Viridiplantae</taxon>
        <taxon>Streptophyta</taxon>
        <taxon>Embryophyta</taxon>
        <taxon>Marchantiophyta</taxon>
        <taxon>Marchantiopsida</taxon>
        <taxon>Marchantiidae</taxon>
        <taxon>Marchantiales</taxon>
        <taxon>Marchantiaceae</taxon>
        <taxon>Marchantia</taxon>
    </lineage>
</organism>
<evidence type="ECO:0000256" key="9">
    <source>
        <dbReference type="SAM" id="MobiDB-lite"/>
    </source>
</evidence>
<evidence type="ECO:0000313" key="11">
    <source>
        <dbReference type="Proteomes" id="UP000077202"/>
    </source>
</evidence>
<feature type="compositionally biased region" description="Polar residues" evidence="9">
    <location>
        <begin position="70"/>
        <end position="90"/>
    </location>
</feature>
<evidence type="ECO:0000256" key="3">
    <source>
        <dbReference type="ARBA" id="ARBA00022676"/>
    </source>
</evidence>
<evidence type="ECO:0000313" key="10">
    <source>
        <dbReference type="EMBL" id="OAE33520.1"/>
    </source>
</evidence>
<evidence type="ECO:0000256" key="5">
    <source>
        <dbReference type="ARBA" id="ARBA00022692"/>
    </source>
</evidence>
<keyword evidence="6 8" id="KW-1133">Transmembrane helix</keyword>
<gene>
    <name evidence="10" type="ORF">AXG93_1467s1220</name>
</gene>
<feature type="transmembrane region" description="Helical" evidence="8">
    <location>
        <begin position="20"/>
        <end position="40"/>
    </location>
</feature>
<dbReference type="EMBL" id="LVLJ01000640">
    <property type="protein sequence ID" value="OAE33520.1"/>
    <property type="molecule type" value="Genomic_DNA"/>
</dbReference>
<accession>A0A176WJY3</accession>
<dbReference type="PANTHER" id="PTHR21461">
    <property type="entry name" value="GLYCOSYLTRANSFERASE FAMILY 92 PROTEIN"/>
    <property type="match status" value="1"/>
</dbReference>
<proteinExistence type="inferred from homology"/>
<name>A0A176WJY3_MARPO</name>
<evidence type="ECO:0000256" key="4">
    <source>
        <dbReference type="ARBA" id="ARBA00022679"/>
    </source>
</evidence>
<dbReference type="PANTHER" id="PTHR21461:SF88">
    <property type="entry name" value="GLYCOSYLTRANSFERASE FAMILY 92 PROTEIN"/>
    <property type="match status" value="1"/>
</dbReference>
<dbReference type="GO" id="GO:0016757">
    <property type="term" value="F:glycosyltransferase activity"/>
    <property type="evidence" value="ECO:0007669"/>
    <property type="project" value="UniProtKB-UniRule"/>
</dbReference>
<dbReference type="Pfam" id="PF01697">
    <property type="entry name" value="Glyco_transf_92"/>
    <property type="match status" value="1"/>
</dbReference>
<dbReference type="Proteomes" id="UP000077202">
    <property type="component" value="Unassembled WGS sequence"/>
</dbReference>
<evidence type="ECO:0000256" key="8">
    <source>
        <dbReference type="RuleBase" id="RU366017"/>
    </source>
</evidence>